<accession>A0ABP7IWE4</accession>
<dbReference type="Pfam" id="PF00356">
    <property type="entry name" value="LacI"/>
    <property type="match status" value="1"/>
</dbReference>
<dbReference type="CDD" id="cd01574">
    <property type="entry name" value="PBP1_LacI"/>
    <property type="match status" value="1"/>
</dbReference>
<dbReference type="InterPro" id="IPR046335">
    <property type="entry name" value="LacI/GalR-like_sensor"/>
</dbReference>
<evidence type="ECO:0000313" key="5">
    <source>
        <dbReference type="EMBL" id="GAA3828263.1"/>
    </source>
</evidence>
<dbReference type="InterPro" id="IPR028082">
    <property type="entry name" value="Peripla_BP_I"/>
</dbReference>
<evidence type="ECO:0000313" key="6">
    <source>
        <dbReference type="Proteomes" id="UP001500888"/>
    </source>
</evidence>
<keyword evidence="6" id="KW-1185">Reference proteome</keyword>
<dbReference type="RefSeq" id="WP_344946613.1">
    <property type="nucleotide sequence ID" value="NZ_BAAAZR010000027.1"/>
</dbReference>
<evidence type="ECO:0000259" key="4">
    <source>
        <dbReference type="PROSITE" id="PS50932"/>
    </source>
</evidence>
<dbReference type="PANTHER" id="PTHR30146:SF109">
    <property type="entry name" value="HTH-TYPE TRANSCRIPTIONAL REGULATOR GALS"/>
    <property type="match status" value="1"/>
</dbReference>
<proteinExistence type="predicted"/>
<dbReference type="Pfam" id="PF13377">
    <property type="entry name" value="Peripla_BP_3"/>
    <property type="match status" value="1"/>
</dbReference>
<dbReference type="Gene3D" id="1.10.260.40">
    <property type="entry name" value="lambda repressor-like DNA-binding domains"/>
    <property type="match status" value="1"/>
</dbReference>
<keyword evidence="3" id="KW-0804">Transcription</keyword>
<dbReference type="GO" id="GO:0003677">
    <property type="term" value="F:DNA binding"/>
    <property type="evidence" value="ECO:0007669"/>
    <property type="project" value="UniProtKB-KW"/>
</dbReference>
<dbReference type="SUPFAM" id="SSF53822">
    <property type="entry name" value="Periplasmic binding protein-like I"/>
    <property type="match status" value="1"/>
</dbReference>
<organism evidence="5 6">
    <name type="scientific">Sphaerisporangium flaviroseum</name>
    <dbReference type="NCBI Taxonomy" id="509199"/>
    <lineage>
        <taxon>Bacteria</taxon>
        <taxon>Bacillati</taxon>
        <taxon>Actinomycetota</taxon>
        <taxon>Actinomycetes</taxon>
        <taxon>Streptosporangiales</taxon>
        <taxon>Streptosporangiaceae</taxon>
        <taxon>Sphaerisporangium</taxon>
    </lineage>
</organism>
<feature type="domain" description="HTH lacI-type" evidence="4">
    <location>
        <begin position="26"/>
        <end position="78"/>
    </location>
</feature>
<evidence type="ECO:0000256" key="2">
    <source>
        <dbReference type="ARBA" id="ARBA00023125"/>
    </source>
</evidence>
<dbReference type="SMART" id="SM00354">
    <property type="entry name" value="HTH_LACI"/>
    <property type="match status" value="1"/>
</dbReference>
<evidence type="ECO:0000256" key="1">
    <source>
        <dbReference type="ARBA" id="ARBA00023015"/>
    </source>
</evidence>
<dbReference type="SUPFAM" id="SSF47413">
    <property type="entry name" value="lambda repressor-like DNA-binding domains"/>
    <property type="match status" value="1"/>
</dbReference>
<comment type="caution">
    <text evidence="5">The sequence shown here is derived from an EMBL/GenBank/DDBJ whole genome shotgun (WGS) entry which is preliminary data.</text>
</comment>
<dbReference type="InterPro" id="IPR010982">
    <property type="entry name" value="Lambda_DNA-bd_dom_sf"/>
</dbReference>
<keyword evidence="1" id="KW-0805">Transcription regulation</keyword>
<reference evidence="6" key="1">
    <citation type="journal article" date="2019" name="Int. J. Syst. Evol. Microbiol.">
        <title>The Global Catalogue of Microorganisms (GCM) 10K type strain sequencing project: providing services to taxonomists for standard genome sequencing and annotation.</title>
        <authorList>
            <consortium name="The Broad Institute Genomics Platform"/>
            <consortium name="The Broad Institute Genome Sequencing Center for Infectious Disease"/>
            <person name="Wu L."/>
            <person name="Ma J."/>
        </authorList>
    </citation>
    <scope>NUCLEOTIDE SEQUENCE [LARGE SCALE GENOMIC DNA]</scope>
    <source>
        <strain evidence="6">JCM 16908</strain>
    </source>
</reference>
<dbReference type="PROSITE" id="PS50932">
    <property type="entry name" value="HTH_LACI_2"/>
    <property type="match status" value="1"/>
</dbReference>
<dbReference type="Proteomes" id="UP001500888">
    <property type="component" value="Unassembled WGS sequence"/>
</dbReference>
<gene>
    <name evidence="5" type="ORF">GCM10022226_56310</name>
</gene>
<name>A0ABP7IWE4_9ACTN</name>
<dbReference type="PANTHER" id="PTHR30146">
    <property type="entry name" value="LACI-RELATED TRANSCRIPTIONAL REPRESSOR"/>
    <property type="match status" value="1"/>
</dbReference>
<protein>
    <submittedName>
        <fullName evidence="5">LacI family DNA-binding transcriptional regulator</fullName>
    </submittedName>
</protein>
<evidence type="ECO:0000256" key="3">
    <source>
        <dbReference type="ARBA" id="ARBA00023163"/>
    </source>
</evidence>
<dbReference type="EMBL" id="BAAAZR010000027">
    <property type="protein sequence ID" value="GAA3828263.1"/>
    <property type="molecule type" value="Genomic_DNA"/>
</dbReference>
<dbReference type="Gene3D" id="3.40.50.2300">
    <property type="match status" value="2"/>
</dbReference>
<keyword evidence="2 5" id="KW-0238">DNA-binding</keyword>
<dbReference type="InterPro" id="IPR000843">
    <property type="entry name" value="HTH_LacI"/>
</dbReference>
<dbReference type="CDD" id="cd01392">
    <property type="entry name" value="HTH_LacI"/>
    <property type="match status" value="1"/>
</dbReference>
<sequence>MEGGMPRRGGTAFDQAGNMRARSAALRDVAALAGVSTMTVSRTLNEPERVRPDTRARVLAAVERLDYRPNQAARQLVTGRSGVLGVVGVDTDLYGPAATLYAIERAARRSGYAVDVAGLGSSDPGSIAEGVRRLRTQQVDGLIVVVPHQAAADGVRDLHPGLPLVAVDAGWGMPVPVVMADQTGGAARATGHLLGLGHETVWHISGPVDWMAAQGRIQGWRSALQAGGRLVPEVLSGDWSPQSGYRLGRHLAGDPHITAIFVANDQMAVGVLRSLHEAGRRVPEDVSVVGFDDIPEAGYLWPSLTTVRQNFRDLGGEAFRLLLQRMKGGTEESLKIISTELVVRRSTGRAP</sequence>